<dbReference type="Proteomes" id="UP000604661">
    <property type="component" value="Unassembled WGS sequence"/>
</dbReference>
<evidence type="ECO:0000313" key="2">
    <source>
        <dbReference type="EMBL" id="MBD2565899.1"/>
    </source>
</evidence>
<comment type="caution">
    <text evidence="2">The sequence shown here is derived from an EMBL/GenBank/DDBJ whole genome shotgun (WGS) entry which is preliminary data.</text>
</comment>
<keyword evidence="1" id="KW-0812">Transmembrane</keyword>
<evidence type="ECO:0000256" key="1">
    <source>
        <dbReference type="SAM" id="Phobius"/>
    </source>
</evidence>
<keyword evidence="1" id="KW-1133">Transmembrane helix</keyword>
<gene>
    <name evidence="2" type="ORF">H6G95_36155</name>
</gene>
<evidence type="ECO:0008006" key="4">
    <source>
        <dbReference type="Google" id="ProtNLM"/>
    </source>
</evidence>
<keyword evidence="1" id="KW-0472">Membrane</keyword>
<reference evidence="2 3" key="1">
    <citation type="journal article" date="2020" name="ISME J.">
        <title>Comparative genomics reveals insights into cyanobacterial evolution and habitat adaptation.</title>
        <authorList>
            <person name="Chen M.Y."/>
            <person name="Teng W.K."/>
            <person name="Zhao L."/>
            <person name="Hu C.X."/>
            <person name="Zhou Y.K."/>
            <person name="Han B.P."/>
            <person name="Song L.R."/>
            <person name="Shu W.S."/>
        </authorList>
    </citation>
    <scope>NUCLEOTIDE SEQUENCE [LARGE SCALE GENOMIC DNA]</scope>
    <source>
        <strain evidence="2 3">FACHB-391</strain>
    </source>
</reference>
<keyword evidence="3" id="KW-1185">Reference proteome</keyword>
<name>A0ABR8FA94_NOSLI</name>
<feature type="transmembrane region" description="Helical" evidence="1">
    <location>
        <begin position="40"/>
        <end position="62"/>
    </location>
</feature>
<dbReference type="EMBL" id="JACJTE010000120">
    <property type="protein sequence ID" value="MBD2565899.1"/>
    <property type="molecule type" value="Genomic_DNA"/>
</dbReference>
<dbReference type="PROSITE" id="PS51257">
    <property type="entry name" value="PROKAR_LIPOPROTEIN"/>
    <property type="match status" value="1"/>
</dbReference>
<feature type="transmembrane region" description="Helical" evidence="1">
    <location>
        <begin position="6"/>
        <end position="28"/>
    </location>
</feature>
<dbReference type="RefSeq" id="WP_190898442.1">
    <property type="nucleotide sequence ID" value="NZ_JACJTE010000120.1"/>
</dbReference>
<organism evidence="2 3">
    <name type="scientific">Nostoc linckia FACHB-391</name>
    <dbReference type="NCBI Taxonomy" id="2692906"/>
    <lineage>
        <taxon>Bacteria</taxon>
        <taxon>Bacillati</taxon>
        <taxon>Cyanobacteriota</taxon>
        <taxon>Cyanophyceae</taxon>
        <taxon>Nostocales</taxon>
        <taxon>Nostocaceae</taxon>
        <taxon>Nostoc</taxon>
    </lineage>
</organism>
<protein>
    <recommendedName>
        <fullName evidence="4">Lipoprotein</fullName>
    </recommendedName>
</protein>
<proteinExistence type="predicted"/>
<accession>A0ABR8FA94</accession>
<evidence type="ECO:0000313" key="3">
    <source>
        <dbReference type="Proteomes" id="UP000604661"/>
    </source>
</evidence>
<sequence>MNTRQLILKSAIVVFAFSTILSGCVMVFGQKKTNHFNITIPASAARLALCFSLMGTGLTMFIGSRIETAQFEESLKPRPVPLPCRGCKHFHGVVYNGVFLNCAVHPKGCFGDKCPDWQSFRLSK</sequence>